<comment type="function">
    <text evidence="9">Catalyzes the NADPH-dependent rearrangement and reduction of 1-deoxy-D-xylulose-5-phosphate (DXP) to 2-C-methyl-D-erythritol 4-phosphate (MEP).</text>
</comment>
<dbReference type="RefSeq" id="WP_175490185.1">
    <property type="nucleotide sequence ID" value="NZ_FNJU01000002.1"/>
</dbReference>
<keyword evidence="13" id="KW-0413">Isomerase</keyword>
<gene>
    <name evidence="9" type="primary">dxr</name>
    <name evidence="13" type="ORF">SAMN05216565_10246</name>
</gene>
<proteinExistence type="inferred from homology"/>
<evidence type="ECO:0000256" key="6">
    <source>
        <dbReference type="ARBA" id="ARBA00023211"/>
    </source>
</evidence>
<dbReference type="InterPro" id="IPR013644">
    <property type="entry name" value="DXP_reductoisomerase_C"/>
</dbReference>
<evidence type="ECO:0000256" key="5">
    <source>
        <dbReference type="ARBA" id="ARBA00023002"/>
    </source>
</evidence>
<dbReference type="GO" id="GO:0030145">
    <property type="term" value="F:manganese ion binding"/>
    <property type="evidence" value="ECO:0007669"/>
    <property type="project" value="TreeGrafter"/>
</dbReference>
<dbReference type="Gene3D" id="1.10.1740.10">
    <property type="match status" value="1"/>
</dbReference>
<feature type="domain" description="DXP reductoisomerase C-terminal" evidence="12">
    <location>
        <begin position="258"/>
        <end position="375"/>
    </location>
</feature>
<feature type="binding site" evidence="9">
    <location>
        <position position="123"/>
    </location>
    <ligand>
        <name>NADPH</name>
        <dbReference type="ChEBI" id="CHEBI:57783"/>
    </ligand>
</feature>
<dbReference type="HAMAP" id="MF_00183">
    <property type="entry name" value="DXP_reductoisom"/>
    <property type="match status" value="1"/>
</dbReference>
<feature type="binding site" evidence="9">
    <location>
        <position position="202"/>
    </location>
    <ligand>
        <name>NADPH</name>
        <dbReference type="ChEBI" id="CHEBI:57783"/>
    </ligand>
</feature>
<dbReference type="Proteomes" id="UP000199159">
    <property type="component" value="Unassembled WGS sequence"/>
</dbReference>
<name>A0A1H0R5W0_9BACI</name>
<feature type="binding site" evidence="9">
    <location>
        <position position="173"/>
    </location>
    <ligand>
        <name>1-deoxy-D-xylulose 5-phosphate</name>
        <dbReference type="ChEBI" id="CHEBI:57792"/>
    </ligand>
</feature>
<dbReference type="STRING" id="930152.SAMN05216565_10246"/>
<dbReference type="AlphaFoldDB" id="A0A1H0R5W0"/>
<comment type="similarity">
    <text evidence="2 9">Belongs to the DXR family.</text>
</comment>
<dbReference type="GO" id="GO:0030604">
    <property type="term" value="F:1-deoxy-D-xylulose-5-phosphate reductoisomerase activity"/>
    <property type="evidence" value="ECO:0007669"/>
    <property type="project" value="UniProtKB-UniRule"/>
</dbReference>
<dbReference type="InterPro" id="IPR013512">
    <property type="entry name" value="DXP_reductoisomerase_N"/>
</dbReference>
<keyword evidence="14" id="KW-1185">Reference proteome</keyword>
<dbReference type="SUPFAM" id="SSF51735">
    <property type="entry name" value="NAD(P)-binding Rossmann-fold domains"/>
    <property type="match status" value="1"/>
</dbReference>
<feature type="binding site" evidence="9">
    <location>
        <position position="13"/>
    </location>
    <ligand>
        <name>NADPH</name>
        <dbReference type="ChEBI" id="CHEBI:57783"/>
    </ligand>
</feature>
<feature type="binding site" evidence="9">
    <location>
        <position position="215"/>
    </location>
    <ligand>
        <name>1-deoxy-D-xylulose 5-phosphate</name>
        <dbReference type="ChEBI" id="CHEBI:57792"/>
    </ligand>
</feature>
<feature type="binding site" evidence="9">
    <location>
        <position position="209"/>
    </location>
    <ligand>
        <name>1-deoxy-D-xylulose 5-phosphate</name>
        <dbReference type="ChEBI" id="CHEBI:57792"/>
    </ligand>
</feature>
<feature type="binding site" evidence="9">
    <location>
        <position position="147"/>
    </location>
    <ligand>
        <name>Mn(2+)</name>
        <dbReference type="ChEBI" id="CHEBI:29035"/>
    </ligand>
</feature>
<feature type="binding site" evidence="9">
    <location>
        <position position="38"/>
    </location>
    <ligand>
        <name>NADPH</name>
        <dbReference type="ChEBI" id="CHEBI:57783"/>
    </ligand>
</feature>
<dbReference type="SUPFAM" id="SSF55347">
    <property type="entry name" value="Glyceraldehyde-3-phosphate dehydrogenase-like, C-terminal domain"/>
    <property type="match status" value="1"/>
</dbReference>
<dbReference type="Gene3D" id="3.40.50.720">
    <property type="entry name" value="NAD(P)-binding Rossmann-like Domain"/>
    <property type="match status" value="1"/>
</dbReference>
<keyword evidence="7 9" id="KW-0414">Isoprene biosynthesis</keyword>
<keyword evidence="6 9" id="KW-0464">Manganese</keyword>
<reference evidence="14" key="1">
    <citation type="submission" date="2016-10" db="EMBL/GenBank/DDBJ databases">
        <authorList>
            <person name="Varghese N."/>
            <person name="Submissions S."/>
        </authorList>
    </citation>
    <scope>NUCLEOTIDE SEQUENCE [LARGE SCALE GENOMIC DNA]</scope>
    <source>
        <strain evidence="14">IBRC-M10078</strain>
    </source>
</reference>
<feature type="binding site" evidence="9">
    <location>
        <position position="12"/>
    </location>
    <ligand>
        <name>NADPH</name>
        <dbReference type="ChEBI" id="CHEBI:57783"/>
    </ligand>
</feature>
<comment type="catalytic activity">
    <reaction evidence="8">
        <text>2-C-methyl-D-erythritol 4-phosphate + NADP(+) = 1-deoxy-D-xylulose 5-phosphate + NADPH + H(+)</text>
        <dbReference type="Rhea" id="RHEA:13717"/>
        <dbReference type="ChEBI" id="CHEBI:15378"/>
        <dbReference type="ChEBI" id="CHEBI:57783"/>
        <dbReference type="ChEBI" id="CHEBI:57792"/>
        <dbReference type="ChEBI" id="CHEBI:58262"/>
        <dbReference type="ChEBI" id="CHEBI:58349"/>
        <dbReference type="EC" id="1.1.1.267"/>
    </reaction>
    <physiologicalReaction direction="right-to-left" evidence="8">
        <dbReference type="Rhea" id="RHEA:13719"/>
    </physiologicalReaction>
</comment>
<feature type="domain" description="1-deoxy-D-xylulose 5-phosphate reductoisomerase C-terminal" evidence="11">
    <location>
        <begin position="143"/>
        <end position="226"/>
    </location>
</feature>
<dbReference type="InterPro" id="IPR026877">
    <property type="entry name" value="DXPR_C"/>
</dbReference>
<feature type="binding site" evidence="9">
    <location>
        <position position="149"/>
    </location>
    <ligand>
        <name>1-deoxy-D-xylulose 5-phosphate</name>
        <dbReference type="ChEBI" id="CHEBI:57792"/>
    </ligand>
</feature>
<feature type="binding site" evidence="9">
    <location>
        <position position="148"/>
    </location>
    <ligand>
        <name>1-deoxy-D-xylulose 5-phosphate</name>
        <dbReference type="ChEBI" id="CHEBI:57792"/>
    </ligand>
</feature>
<evidence type="ECO:0000259" key="12">
    <source>
        <dbReference type="Pfam" id="PF13288"/>
    </source>
</evidence>
<dbReference type="NCBIfam" id="TIGR00243">
    <property type="entry name" value="Dxr"/>
    <property type="match status" value="1"/>
</dbReference>
<dbReference type="GO" id="GO:0070402">
    <property type="term" value="F:NADPH binding"/>
    <property type="evidence" value="ECO:0007669"/>
    <property type="project" value="InterPro"/>
</dbReference>
<feature type="binding site" evidence="9">
    <location>
        <position position="121"/>
    </location>
    <ligand>
        <name>NADPH</name>
        <dbReference type="ChEBI" id="CHEBI:57783"/>
    </ligand>
</feature>
<dbReference type="FunFam" id="3.40.50.720:FF:000045">
    <property type="entry name" value="1-deoxy-D-xylulose 5-phosphate reductoisomerase"/>
    <property type="match status" value="1"/>
</dbReference>
<accession>A0A1H0R5W0</accession>
<evidence type="ECO:0000313" key="13">
    <source>
        <dbReference type="EMBL" id="SDP24549.1"/>
    </source>
</evidence>
<feature type="binding site" evidence="9">
    <location>
        <position position="10"/>
    </location>
    <ligand>
        <name>NADPH</name>
        <dbReference type="ChEBI" id="CHEBI:57783"/>
    </ligand>
</feature>
<dbReference type="SUPFAM" id="SSF69055">
    <property type="entry name" value="1-deoxy-D-xylulose-5-phosphate reductoisomerase, C-terminal domain"/>
    <property type="match status" value="1"/>
</dbReference>
<evidence type="ECO:0000259" key="10">
    <source>
        <dbReference type="Pfam" id="PF02670"/>
    </source>
</evidence>
<dbReference type="EMBL" id="FNJU01000002">
    <property type="protein sequence ID" value="SDP24549.1"/>
    <property type="molecule type" value="Genomic_DNA"/>
</dbReference>
<evidence type="ECO:0000256" key="8">
    <source>
        <dbReference type="ARBA" id="ARBA00048543"/>
    </source>
</evidence>
<feature type="binding site" evidence="9">
    <location>
        <position position="218"/>
    </location>
    <ligand>
        <name>Mn(2+)</name>
        <dbReference type="ChEBI" id="CHEBI:29035"/>
    </ligand>
</feature>
<evidence type="ECO:0000256" key="3">
    <source>
        <dbReference type="ARBA" id="ARBA00022723"/>
    </source>
</evidence>
<dbReference type="GO" id="GO:0051484">
    <property type="term" value="P:isopentenyl diphosphate biosynthetic process, methylerythritol 4-phosphate pathway involved in terpenoid biosynthetic process"/>
    <property type="evidence" value="ECO:0007669"/>
    <property type="project" value="TreeGrafter"/>
</dbReference>
<dbReference type="Pfam" id="PF08436">
    <property type="entry name" value="DXP_redisom_C"/>
    <property type="match status" value="1"/>
</dbReference>
<dbReference type="GO" id="GO:0016853">
    <property type="term" value="F:isomerase activity"/>
    <property type="evidence" value="ECO:0007669"/>
    <property type="project" value="UniProtKB-KW"/>
</dbReference>
<dbReference type="Pfam" id="PF02670">
    <property type="entry name" value="DXP_reductoisom"/>
    <property type="match status" value="1"/>
</dbReference>
<feature type="binding site" evidence="9">
    <location>
        <position position="122"/>
    </location>
    <ligand>
        <name>1-deoxy-D-xylulose 5-phosphate</name>
        <dbReference type="ChEBI" id="CHEBI:57792"/>
    </ligand>
</feature>
<evidence type="ECO:0000256" key="4">
    <source>
        <dbReference type="ARBA" id="ARBA00022857"/>
    </source>
</evidence>
<dbReference type="PIRSF" id="PIRSF006205">
    <property type="entry name" value="Dxp_reductismrs"/>
    <property type="match status" value="1"/>
</dbReference>
<keyword evidence="9" id="KW-0460">Magnesium</keyword>
<dbReference type="InterPro" id="IPR003821">
    <property type="entry name" value="DXP_reductoisomerase"/>
</dbReference>
<comment type="pathway">
    <text evidence="1 9">Isoprenoid biosynthesis; isopentenyl diphosphate biosynthesis via DXP pathway; isopentenyl diphosphate from 1-deoxy-D-xylulose 5-phosphate: step 1/6.</text>
</comment>
<feature type="binding site" evidence="9">
    <location>
        <position position="36"/>
    </location>
    <ligand>
        <name>NADPH</name>
        <dbReference type="ChEBI" id="CHEBI:57783"/>
    </ligand>
</feature>
<dbReference type="InterPro" id="IPR036291">
    <property type="entry name" value="NAD(P)-bd_dom_sf"/>
</dbReference>
<organism evidence="13 14">
    <name type="scientific">Litchfieldia salsa</name>
    <dbReference type="NCBI Taxonomy" id="930152"/>
    <lineage>
        <taxon>Bacteria</taxon>
        <taxon>Bacillati</taxon>
        <taxon>Bacillota</taxon>
        <taxon>Bacilli</taxon>
        <taxon>Bacillales</taxon>
        <taxon>Bacillaceae</taxon>
        <taxon>Litchfieldia</taxon>
    </lineage>
</organism>
<evidence type="ECO:0000256" key="7">
    <source>
        <dbReference type="ARBA" id="ARBA00023229"/>
    </source>
</evidence>
<comment type="cofactor">
    <cofactor evidence="9">
        <name>Mg(2+)</name>
        <dbReference type="ChEBI" id="CHEBI:18420"/>
    </cofactor>
    <cofactor evidence="9">
        <name>Mn(2+)</name>
        <dbReference type="ChEBI" id="CHEBI:29035"/>
    </cofactor>
</comment>
<evidence type="ECO:0000313" key="14">
    <source>
        <dbReference type="Proteomes" id="UP000199159"/>
    </source>
</evidence>
<evidence type="ECO:0000256" key="1">
    <source>
        <dbReference type="ARBA" id="ARBA00005094"/>
    </source>
</evidence>
<sequence length="388" mass="43007">MKKVSLLGATGSIGQQTLDVIRDHSTELELVAMSVGDNLEKTREIISQFHPKVVSVKTKEACERLKAEYTGDIRFVHGEEGLIEVAIHQDSSVLLNAVVGSVGLKPTLKAIEAKKTIALANKETLVTAGHLVMEAVDEHNVDILPVDSEHSAIFQCLQGEKAKNVEKIILTASGGSFRDKTRDELKGVTVKQALNHPNWSMGAKITIDSATMMNKGLEVIEAHWLFNVPYDKIDVLLHKESIIHSLVEFHDSSVIAQLGTPDMRVPIQYALTYPDRFKRQQSAKLNLAEIGLLHFNQVDFKRYRSLDLAFTAGKIGGTMPTVLNAANEVAVASFLNGSISFLRIDELVEEALEYHTAIMQPNLETIEQVDQETRIYVTNLVKEYLTKL</sequence>
<keyword evidence="5 9" id="KW-0560">Oxidoreductase</keyword>
<keyword evidence="3 9" id="KW-0479">Metal-binding</keyword>
<feature type="binding site" evidence="9">
    <location>
        <position position="149"/>
    </location>
    <ligand>
        <name>Mn(2+)</name>
        <dbReference type="ChEBI" id="CHEBI:29035"/>
    </ligand>
</feature>
<dbReference type="PANTHER" id="PTHR30525:SF0">
    <property type="entry name" value="1-DEOXY-D-XYLULOSE 5-PHOSPHATE REDUCTOISOMERASE, CHLOROPLASTIC"/>
    <property type="match status" value="1"/>
</dbReference>
<evidence type="ECO:0000259" key="11">
    <source>
        <dbReference type="Pfam" id="PF08436"/>
    </source>
</evidence>
<dbReference type="UniPathway" id="UPA00056">
    <property type="reaction ID" value="UER00092"/>
</dbReference>
<keyword evidence="4 9" id="KW-0521">NADP</keyword>
<dbReference type="Pfam" id="PF13288">
    <property type="entry name" value="DXPR_C"/>
    <property type="match status" value="1"/>
</dbReference>
<dbReference type="PANTHER" id="PTHR30525">
    <property type="entry name" value="1-DEOXY-D-XYLULOSE 5-PHOSPHATE REDUCTOISOMERASE"/>
    <property type="match status" value="1"/>
</dbReference>
<dbReference type="NCBIfam" id="NF009114">
    <property type="entry name" value="PRK12464.1"/>
    <property type="match status" value="1"/>
</dbReference>
<feature type="domain" description="1-deoxy-D-xylulose 5-phosphate reductoisomerase N-terminal" evidence="10">
    <location>
        <begin position="4"/>
        <end position="129"/>
    </location>
</feature>
<evidence type="ECO:0000256" key="9">
    <source>
        <dbReference type="HAMAP-Rule" id="MF_00183"/>
    </source>
</evidence>
<feature type="binding site" evidence="9">
    <location>
        <position position="11"/>
    </location>
    <ligand>
        <name>NADPH</name>
        <dbReference type="ChEBI" id="CHEBI:57783"/>
    </ligand>
</feature>
<evidence type="ECO:0000256" key="2">
    <source>
        <dbReference type="ARBA" id="ARBA00006825"/>
    </source>
</evidence>
<protein>
    <recommendedName>
        <fullName evidence="9">1-deoxy-D-xylulose 5-phosphate reductoisomerase</fullName>
        <shortName evidence="9">DXP reductoisomerase</shortName>
        <ecNumber evidence="9">1.1.1.267</ecNumber>
    </recommendedName>
    <alternativeName>
        <fullName evidence="9">1-deoxyxylulose-5-phosphate reductoisomerase</fullName>
    </alternativeName>
    <alternativeName>
        <fullName evidence="9">2-C-methyl-D-erythritol 4-phosphate synthase</fullName>
    </alternativeName>
</protein>
<dbReference type="InterPro" id="IPR036169">
    <property type="entry name" value="DXPR_C_sf"/>
</dbReference>
<dbReference type="EC" id="1.1.1.267" evidence="9"/>
<feature type="binding site" evidence="9">
    <location>
        <position position="214"/>
    </location>
    <ligand>
        <name>1-deoxy-D-xylulose 5-phosphate</name>
        <dbReference type="ChEBI" id="CHEBI:57792"/>
    </ligand>
</feature>
<feature type="binding site" evidence="9">
    <location>
        <position position="218"/>
    </location>
    <ligand>
        <name>1-deoxy-D-xylulose 5-phosphate</name>
        <dbReference type="ChEBI" id="CHEBI:57792"/>
    </ligand>
</feature>
<feature type="binding site" evidence="9">
    <location>
        <position position="196"/>
    </location>
    <ligand>
        <name>1-deoxy-D-xylulose 5-phosphate</name>
        <dbReference type="ChEBI" id="CHEBI:57792"/>
    </ligand>
</feature>
<comment type="caution">
    <text evidence="9">Lacks conserved residue(s) required for the propagation of feature annotation.</text>
</comment>